<dbReference type="EMBL" id="JMCC02000022">
    <property type="protein sequence ID" value="KIG17579.1"/>
    <property type="molecule type" value="Genomic_DNA"/>
</dbReference>
<evidence type="ECO:0000313" key="1">
    <source>
        <dbReference type="EMBL" id="KIG17579.1"/>
    </source>
</evidence>
<comment type="caution">
    <text evidence="1">The sequence shown here is derived from an EMBL/GenBank/DDBJ whole genome shotgun (WGS) entry which is preliminary data.</text>
</comment>
<dbReference type="Proteomes" id="UP000031599">
    <property type="component" value="Unassembled WGS sequence"/>
</dbReference>
<accession>A0A0C1ZJA5</accession>
<reference evidence="1 2" key="1">
    <citation type="submission" date="2014-12" db="EMBL/GenBank/DDBJ databases">
        <title>Genome assembly of Enhygromyxa salina DSM 15201.</title>
        <authorList>
            <person name="Sharma G."/>
            <person name="Subramanian S."/>
        </authorList>
    </citation>
    <scope>NUCLEOTIDE SEQUENCE [LARGE SCALE GENOMIC DNA]</scope>
    <source>
        <strain evidence="1 2">DSM 15201</strain>
    </source>
</reference>
<evidence type="ECO:0000313" key="2">
    <source>
        <dbReference type="Proteomes" id="UP000031599"/>
    </source>
</evidence>
<protein>
    <submittedName>
        <fullName evidence="1">Uncharacterized protein</fullName>
    </submittedName>
</protein>
<name>A0A0C1ZJA5_9BACT</name>
<dbReference type="AlphaFoldDB" id="A0A0C1ZJA5"/>
<proteinExistence type="predicted"/>
<sequence>MNLVVLVSIIAKVCSTSGWRHDNGRVQIPLEGGRMQDITSQLFS</sequence>
<gene>
    <name evidence="1" type="ORF">DB30_03060</name>
</gene>
<organism evidence="1 2">
    <name type="scientific">Enhygromyxa salina</name>
    <dbReference type="NCBI Taxonomy" id="215803"/>
    <lineage>
        <taxon>Bacteria</taxon>
        <taxon>Pseudomonadati</taxon>
        <taxon>Myxococcota</taxon>
        <taxon>Polyangia</taxon>
        <taxon>Nannocystales</taxon>
        <taxon>Nannocystaceae</taxon>
        <taxon>Enhygromyxa</taxon>
    </lineage>
</organism>